<name>X1T0G9_9ZZZZ</name>
<reference evidence="1" key="1">
    <citation type="journal article" date="2014" name="Front. Microbiol.">
        <title>High frequency of phylogenetically diverse reductive dehalogenase-homologous genes in deep subseafloor sedimentary metagenomes.</title>
        <authorList>
            <person name="Kawai M."/>
            <person name="Futagami T."/>
            <person name="Toyoda A."/>
            <person name="Takaki Y."/>
            <person name="Nishi S."/>
            <person name="Hori S."/>
            <person name="Arai W."/>
            <person name="Tsubouchi T."/>
            <person name="Morono Y."/>
            <person name="Uchiyama I."/>
            <person name="Ito T."/>
            <person name="Fujiyama A."/>
            <person name="Inagaki F."/>
            <person name="Takami H."/>
        </authorList>
    </citation>
    <scope>NUCLEOTIDE SEQUENCE</scope>
    <source>
        <strain evidence="1">Expedition CK06-06</strain>
    </source>
</reference>
<proteinExistence type="predicted"/>
<evidence type="ECO:0000313" key="1">
    <source>
        <dbReference type="EMBL" id="GAI84896.1"/>
    </source>
</evidence>
<dbReference type="EMBL" id="BARW01011187">
    <property type="protein sequence ID" value="GAI84896.1"/>
    <property type="molecule type" value="Genomic_DNA"/>
</dbReference>
<sequence>SRTNLYFDADMDWVKEDGGWLFILEGMPQNPQRNFFGGPYLGIKDKHGEAATPIESPEHFTHLHVLSEGQKVWYQFRIQRADGRISEPFYTNAIVQAGPLPPEE</sequence>
<dbReference type="AlphaFoldDB" id="X1T0G9"/>
<accession>X1T0G9</accession>
<gene>
    <name evidence="1" type="ORF">S12H4_21683</name>
</gene>
<organism evidence="1">
    <name type="scientific">marine sediment metagenome</name>
    <dbReference type="NCBI Taxonomy" id="412755"/>
    <lineage>
        <taxon>unclassified sequences</taxon>
        <taxon>metagenomes</taxon>
        <taxon>ecological metagenomes</taxon>
    </lineage>
</organism>
<protein>
    <submittedName>
        <fullName evidence="1">Uncharacterized protein</fullName>
    </submittedName>
</protein>
<feature type="non-terminal residue" evidence="1">
    <location>
        <position position="1"/>
    </location>
</feature>
<comment type="caution">
    <text evidence="1">The sequence shown here is derived from an EMBL/GenBank/DDBJ whole genome shotgun (WGS) entry which is preliminary data.</text>
</comment>